<dbReference type="AlphaFoldDB" id="T1KSX9"/>
<keyword evidence="2" id="KW-1185">Reference proteome</keyword>
<reference evidence="1" key="2">
    <citation type="submission" date="2015-06" db="UniProtKB">
        <authorList>
            <consortium name="EnsemblMetazoa"/>
        </authorList>
    </citation>
    <scope>IDENTIFICATION</scope>
</reference>
<evidence type="ECO:0000313" key="2">
    <source>
        <dbReference type="Proteomes" id="UP000015104"/>
    </source>
</evidence>
<sequence>MSREEEKLAKLDVAVQAHRIEKIGKNVHNELKWQGNLLDKTNVNLDQFSNNLDTISVDLKTIQRNERSFCYKFFCCCKSYKSNQTNRQLNFSPATLEIFSVENHLTKQEIDKLWCKTYDPNERWLQQMDAHLDRLIDLADLIDINIGHQKDVAHSLQQKTNSTKHRMTKNWKKMDDIVHH</sequence>
<evidence type="ECO:0008006" key="3">
    <source>
        <dbReference type="Google" id="ProtNLM"/>
    </source>
</evidence>
<protein>
    <recommendedName>
        <fullName evidence="3">t-SNARE coiled-coil homology domain-containing protein</fullName>
    </recommendedName>
</protein>
<dbReference type="EMBL" id="CAEY01000513">
    <property type="status" value="NOT_ANNOTATED_CDS"/>
    <property type="molecule type" value="Genomic_DNA"/>
</dbReference>
<reference evidence="2" key="1">
    <citation type="submission" date="2011-08" db="EMBL/GenBank/DDBJ databases">
        <authorList>
            <person name="Rombauts S."/>
        </authorList>
    </citation>
    <scope>NUCLEOTIDE SEQUENCE</scope>
    <source>
        <strain evidence="2">London</strain>
    </source>
</reference>
<dbReference type="EnsemblMetazoa" id="tetur20g01220.1">
    <property type="protein sequence ID" value="tetur20g01220.1"/>
    <property type="gene ID" value="tetur20g01220"/>
</dbReference>
<evidence type="ECO:0000313" key="1">
    <source>
        <dbReference type="EnsemblMetazoa" id="tetur20g01220.1"/>
    </source>
</evidence>
<dbReference type="HOGENOM" id="CLU_1498186_0_0_1"/>
<proteinExistence type="predicted"/>
<name>T1KSX9_TETUR</name>
<organism evidence="1 2">
    <name type="scientific">Tetranychus urticae</name>
    <name type="common">Two-spotted spider mite</name>
    <dbReference type="NCBI Taxonomy" id="32264"/>
    <lineage>
        <taxon>Eukaryota</taxon>
        <taxon>Metazoa</taxon>
        <taxon>Ecdysozoa</taxon>
        <taxon>Arthropoda</taxon>
        <taxon>Chelicerata</taxon>
        <taxon>Arachnida</taxon>
        <taxon>Acari</taxon>
        <taxon>Acariformes</taxon>
        <taxon>Trombidiformes</taxon>
        <taxon>Prostigmata</taxon>
        <taxon>Eleutherengona</taxon>
        <taxon>Raphignathae</taxon>
        <taxon>Tetranychoidea</taxon>
        <taxon>Tetranychidae</taxon>
        <taxon>Tetranychus</taxon>
    </lineage>
</organism>
<accession>T1KSX9</accession>
<dbReference type="Proteomes" id="UP000015104">
    <property type="component" value="Unassembled WGS sequence"/>
</dbReference>